<sequence length="127" mass="13373">MTSPQTPSTSLLGRLRALFGASSDGRLGTTVSAARAVELVRDGASLVDVREKAEWRSGHAPQAVHIPLADLDKAPRRLVKDQPVVVMCASGMRSRTGAKHLRSLGYDATSVSGGIGAWQRAGGAVRR</sequence>
<keyword evidence="2" id="KW-0808">Transferase</keyword>
<dbReference type="AlphaFoldDB" id="A0A2A9F3E7"/>
<evidence type="ECO:0000313" key="2">
    <source>
        <dbReference type="EMBL" id="PFG45082.1"/>
    </source>
</evidence>
<dbReference type="OrthoDB" id="9800872at2"/>
<organism evidence="2 3">
    <name type="scientific">Georgenia soli</name>
    <dbReference type="NCBI Taxonomy" id="638953"/>
    <lineage>
        <taxon>Bacteria</taxon>
        <taxon>Bacillati</taxon>
        <taxon>Actinomycetota</taxon>
        <taxon>Actinomycetes</taxon>
        <taxon>Micrococcales</taxon>
        <taxon>Bogoriellaceae</taxon>
        <taxon>Georgenia</taxon>
    </lineage>
</organism>
<accession>A0A2A9F3E7</accession>
<dbReference type="RefSeq" id="WP_098482087.1">
    <property type="nucleotide sequence ID" value="NZ_PDJI01000002.1"/>
</dbReference>
<name>A0A2A9F3E7_9MICO</name>
<dbReference type="GO" id="GO:0016740">
    <property type="term" value="F:transferase activity"/>
    <property type="evidence" value="ECO:0007669"/>
    <property type="project" value="UniProtKB-KW"/>
</dbReference>
<reference evidence="2 3" key="1">
    <citation type="submission" date="2017-10" db="EMBL/GenBank/DDBJ databases">
        <title>Sequencing the genomes of 1000 actinobacteria strains.</title>
        <authorList>
            <person name="Klenk H.-P."/>
        </authorList>
    </citation>
    <scope>NUCLEOTIDE SEQUENCE [LARGE SCALE GENOMIC DNA]</scope>
    <source>
        <strain evidence="2 3">DSM 21838</strain>
    </source>
</reference>
<dbReference type="SUPFAM" id="SSF52821">
    <property type="entry name" value="Rhodanese/Cell cycle control phosphatase"/>
    <property type="match status" value="1"/>
</dbReference>
<dbReference type="InterPro" id="IPR050229">
    <property type="entry name" value="GlpE_sulfurtransferase"/>
</dbReference>
<gene>
    <name evidence="2" type="ORF">ATJ97_0136</name>
</gene>
<dbReference type="InterPro" id="IPR036873">
    <property type="entry name" value="Rhodanese-like_dom_sf"/>
</dbReference>
<feature type="domain" description="Rhodanese" evidence="1">
    <location>
        <begin position="40"/>
        <end position="127"/>
    </location>
</feature>
<dbReference type="Pfam" id="PF00581">
    <property type="entry name" value="Rhodanese"/>
    <property type="match status" value="1"/>
</dbReference>
<keyword evidence="3" id="KW-1185">Reference proteome</keyword>
<protein>
    <submittedName>
        <fullName evidence="2">Rhodanese-related sulfurtransferase</fullName>
    </submittedName>
</protein>
<dbReference type="Gene3D" id="3.40.250.10">
    <property type="entry name" value="Rhodanese-like domain"/>
    <property type="match status" value="1"/>
</dbReference>
<comment type="caution">
    <text evidence="2">The sequence shown here is derived from an EMBL/GenBank/DDBJ whole genome shotgun (WGS) entry which is preliminary data.</text>
</comment>
<dbReference type="PANTHER" id="PTHR43031:SF1">
    <property type="entry name" value="PYRIDINE NUCLEOTIDE-DISULPHIDE OXIDOREDUCTASE"/>
    <property type="match status" value="1"/>
</dbReference>
<dbReference type="Proteomes" id="UP000222106">
    <property type="component" value="Unassembled WGS sequence"/>
</dbReference>
<dbReference type="InterPro" id="IPR001763">
    <property type="entry name" value="Rhodanese-like_dom"/>
</dbReference>
<dbReference type="PROSITE" id="PS50206">
    <property type="entry name" value="RHODANESE_3"/>
    <property type="match status" value="1"/>
</dbReference>
<dbReference type="EMBL" id="PDJI01000002">
    <property type="protein sequence ID" value="PFG45082.1"/>
    <property type="molecule type" value="Genomic_DNA"/>
</dbReference>
<evidence type="ECO:0000259" key="1">
    <source>
        <dbReference type="PROSITE" id="PS50206"/>
    </source>
</evidence>
<dbReference type="SMART" id="SM00450">
    <property type="entry name" value="RHOD"/>
    <property type="match status" value="1"/>
</dbReference>
<dbReference type="PANTHER" id="PTHR43031">
    <property type="entry name" value="FAD-DEPENDENT OXIDOREDUCTASE"/>
    <property type="match status" value="1"/>
</dbReference>
<dbReference type="CDD" id="cd00158">
    <property type="entry name" value="RHOD"/>
    <property type="match status" value="1"/>
</dbReference>
<evidence type="ECO:0000313" key="3">
    <source>
        <dbReference type="Proteomes" id="UP000222106"/>
    </source>
</evidence>
<proteinExistence type="predicted"/>